<evidence type="ECO:0000256" key="1">
    <source>
        <dbReference type="ARBA" id="ARBA00022723"/>
    </source>
</evidence>
<dbReference type="InterPro" id="IPR051804">
    <property type="entry name" value="Carb_Metab_Reg_Kinase/Isom"/>
</dbReference>
<feature type="domain" description="Phosphomannose isomerase type I catalytic" evidence="3">
    <location>
        <begin position="7"/>
        <end position="108"/>
    </location>
</feature>
<keyword evidence="2" id="KW-0862">Zinc</keyword>
<dbReference type="CDD" id="cd07010">
    <property type="entry name" value="cupin_PMI_type_I_N_bac"/>
    <property type="match status" value="1"/>
</dbReference>
<keyword evidence="4" id="KW-0413">Isomerase</keyword>
<evidence type="ECO:0000256" key="2">
    <source>
        <dbReference type="ARBA" id="ARBA00022833"/>
    </source>
</evidence>
<protein>
    <submittedName>
        <fullName evidence="4">Phosphomannose isomerase</fullName>
    </submittedName>
</protein>
<dbReference type="Pfam" id="PF20511">
    <property type="entry name" value="PMI_typeI_cat"/>
    <property type="match status" value="1"/>
</dbReference>
<dbReference type="AlphaFoldDB" id="A0A7U9L3U2"/>
<accession>A0A7U9L3U2</accession>
<dbReference type="SUPFAM" id="SSF51182">
    <property type="entry name" value="RmlC-like cupins"/>
    <property type="match status" value="1"/>
</dbReference>
<evidence type="ECO:0000313" key="5">
    <source>
        <dbReference type="Proteomes" id="UP000287830"/>
    </source>
</evidence>
<evidence type="ECO:0000313" key="4">
    <source>
        <dbReference type="EMBL" id="GCD39976.1"/>
    </source>
</evidence>
<dbReference type="OrthoDB" id="9808275at2"/>
<dbReference type="GO" id="GO:0008270">
    <property type="term" value="F:zinc ion binding"/>
    <property type="evidence" value="ECO:0007669"/>
    <property type="project" value="InterPro"/>
</dbReference>
<proteinExistence type="predicted"/>
<dbReference type="GeneID" id="95626459"/>
<dbReference type="EMBL" id="BHZC01000001">
    <property type="protein sequence ID" value="GCD39976.1"/>
    <property type="molecule type" value="Genomic_DNA"/>
</dbReference>
<dbReference type="Proteomes" id="UP000287830">
    <property type="component" value="Unassembled WGS sequence"/>
</dbReference>
<dbReference type="InterPro" id="IPR011051">
    <property type="entry name" value="RmlC_Cupin_sf"/>
</dbReference>
<dbReference type="Gene3D" id="2.60.120.10">
    <property type="entry name" value="Jelly Rolls"/>
    <property type="match status" value="1"/>
</dbReference>
<keyword evidence="1" id="KW-0479">Metal-binding</keyword>
<gene>
    <name evidence="4" type="ORF">OEIGOIKO_07833</name>
</gene>
<organism evidence="4 5">
    <name type="scientific">Streptomyces chrestomyceticus JCM 4735</name>
    <dbReference type="NCBI Taxonomy" id="1306181"/>
    <lineage>
        <taxon>Bacteria</taxon>
        <taxon>Bacillati</taxon>
        <taxon>Actinomycetota</taxon>
        <taxon>Actinomycetes</taxon>
        <taxon>Kitasatosporales</taxon>
        <taxon>Streptomycetaceae</taxon>
        <taxon>Streptomyces</taxon>
    </lineage>
</organism>
<dbReference type="PANTHER" id="PTHR42742">
    <property type="entry name" value="TRANSCRIPTIONAL REPRESSOR MPRA"/>
    <property type="match status" value="1"/>
</dbReference>
<sequence length="371" mass="40094">MNWYPMRLTTPVKQHVFGGRAVPERLGRTGLPAGPVAETWEVSDVEGEHSHVLNGALAGHTLRELALSHPDELVGRGWRGPRFPLLTKFIDAHRPLPVHLHPDDTAAREREGEPNGKTEAWHILYAPPGSTALAGVRPGVDHGRLRQALLDQDFDAVLRRLPVRAGQTLYVPGGTPHSFGPDTLVYEIEQTSDLQQHAMRHRMEDGAPIDDAQWRANVEALLCEWKPEHRPDFHGGLRLPTEGGVERRMLCAGPYFALENWRVRAPGDAVPAFDTCVVLSNIGAATEVTCGAARETLGPAETLLLPAAAVSGVRIHGPADVLLGYLPDLERDVRAPLRAAGHAPEAIAALGEGLGAAACPLPPPDSLTTNR</sequence>
<evidence type="ECO:0000259" key="3">
    <source>
        <dbReference type="Pfam" id="PF20511"/>
    </source>
</evidence>
<reference evidence="4 5" key="1">
    <citation type="submission" date="2018-11" db="EMBL/GenBank/DDBJ databases">
        <title>Whole genome sequence of Streptomyces chrestomyceticus NBRC 13444(T).</title>
        <authorList>
            <person name="Komaki H."/>
            <person name="Tamura T."/>
        </authorList>
    </citation>
    <scope>NUCLEOTIDE SEQUENCE [LARGE SCALE GENOMIC DNA]</scope>
    <source>
        <strain evidence="4 5">NBRC 13444</strain>
    </source>
</reference>
<dbReference type="InterPro" id="IPR046457">
    <property type="entry name" value="PMI_typeI_cat"/>
</dbReference>
<dbReference type="GO" id="GO:0004476">
    <property type="term" value="F:mannose-6-phosphate isomerase activity"/>
    <property type="evidence" value="ECO:0007669"/>
    <property type="project" value="InterPro"/>
</dbReference>
<dbReference type="PANTHER" id="PTHR42742:SF3">
    <property type="entry name" value="FRUCTOKINASE"/>
    <property type="match status" value="1"/>
</dbReference>
<comment type="caution">
    <text evidence="4">The sequence shown here is derived from an EMBL/GenBank/DDBJ whole genome shotgun (WGS) entry which is preliminary data.</text>
</comment>
<dbReference type="RefSeq" id="WP_125048781.1">
    <property type="nucleotide sequence ID" value="NZ_BHZC01000001.1"/>
</dbReference>
<name>A0A7U9L3U2_9ACTN</name>
<dbReference type="InterPro" id="IPR014710">
    <property type="entry name" value="RmlC-like_jellyroll"/>
</dbReference>